<dbReference type="GO" id="GO:0005524">
    <property type="term" value="F:ATP binding"/>
    <property type="evidence" value="ECO:0007669"/>
    <property type="project" value="UniProtKB-KW"/>
</dbReference>
<protein>
    <submittedName>
        <fullName evidence="5">ABC transporter ATP-binding protein</fullName>
    </submittedName>
</protein>
<dbReference type="EMBL" id="CP035807">
    <property type="protein sequence ID" value="QEN04619.1"/>
    <property type="molecule type" value="Genomic_DNA"/>
</dbReference>
<dbReference type="SUPFAM" id="SSF52540">
    <property type="entry name" value="P-loop containing nucleoside triphosphate hydrolases"/>
    <property type="match status" value="1"/>
</dbReference>
<evidence type="ECO:0000313" key="5">
    <source>
        <dbReference type="EMBL" id="QEN04619.1"/>
    </source>
</evidence>
<dbReference type="Proteomes" id="UP000323824">
    <property type="component" value="Chromosome"/>
</dbReference>
<accession>A0A5C1QCG7</accession>
<dbReference type="SMART" id="SM00382">
    <property type="entry name" value="AAA"/>
    <property type="match status" value="1"/>
</dbReference>
<feature type="domain" description="ABC transporter" evidence="4">
    <location>
        <begin position="2"/>
        <end position="226"/>
    </location>
</feature>
<dbReference type="InterPro" id="IPR003439">
    <property type="entry name" value="ABC_transporter-like_ATP-bd"/>
</dbReference>
<dbReference type="CDD" id="cd03230">
    <property type="entry name" value="ABC_DR_subfamily_A"/>
    <property type="match status" value="1"/>
</dbReference>
<dbReference type="InterPro" id="IPR003593">
    <property type="entry name" value="AAA+_ATPase"/>
</dbReference>
<evidence type="ECO:0000313" key="6">
    <source>
        <dbReference type="Proteomes" id="UP000323824"/>
    </source>
</evidence>
<reference evidence="5 6" key="2">
    <citation type="submission" date="2019-09" db="EMBL/GenBank/DDBJ databases">
        <title>Complete Genome Sequence and Methylome Analysis of free living Spirochaetas.</title>
        <authorList>
            <person name="Leshcheva N."/>
            <person name="Mikheeva N."/>
        </authorList>
    </citation>
    <scope>NUCLEOTIDE SEQUENCE [LARGE SCALE GENOMIC DNA]</scope>
    <source>
        <strain evidence="5 6">P</strain>
    </source>
</reference>
<proteinExistence type="predicted"/>
<reference evidence="5 6" key="1">
    <citation type="submission" date="2019-02" db="EMBL/GenBank/DDBJ databases">
        <authorList>
            <person name="Fomenkov A."/>
            <person name="Dubinina G."/>
            <person name="Grabovich M."/>
            <person name="Vincze T."/>
            <person name="Roberts R.J."/>
        </authorList>
    </citation>
    <scope>NUCLEOTIDE SEQUENCE [LARGE SCALE GENOMIC DNA]</scope>
    <source>
        <strain evidence="5 6">P</strain>
    </source>
</reference>
<dbReference type="RefSeq" id="WP_149567862.1">
    <property type="nucleotide sequence ID" value="NZ_CP035807.1"/>
</dbReference>
<keyword evidence="6" id="KW-1185">Reference proteome</keyword>
<organism evidence="5 6">
    <name type="scientific">Thiospirochaeta perfilievii</name>
    <dbReference type="NCBI Taxonomy" id="252967"/>
    <lineage>
        <taxon>Bacteria</taxon>
        <taxon>Pseudomonadati</taxon>
        <taxon>Spirochaetota</taxon>
        <taxon>Spirochaetia</taxon>
        <taxon>Spirochaetales</taxon>
        <taxon>Spirochaetaceae</taxon>
        <taxon>Thiospirochaeta</taxon>
    </lineage>
</organism>
<dbReference type="AlphaFoldDB" id="A0A5C1QCG7"/>
<dbReference type="PANTHER" id="PTHR42939:SF1">
    <property type="entry name" value="ABC TRANSPORTER ATP-BINDING PROTEIN ALBC-RELATED"/>
    <property type="match status" value="1"/>
</dbReference>
<dbReference type="PANTHER" id="PTHR42939">
    <property type="entry name" value="ABC TRANSPORTER ATP-BINDING PROTEIN ALBC-RELATED"/>
    <property type="match status" value="1"/>
</dbReference>
<dbReference type="PROSITE" id="PS50893">
    <property type="entry name" value="ABC_TRANSPORTER_2"/>
    <property type="match status" value="1"/>
</dbReference>
<dbReference type="Gene3D" id="3.40.50.300">
    <property type="entry name" value="P-loop containing nucleotide triphosphate hydrolases"/>
    <property type="match status" value="1"/>
</dbReference>
<evidence type="ECO:0000259" key="4">
    <source>
        <dbReference type="PROSITE" id="PS50893"/>
    </source>
</evidence>
<keyword evidence="1" id="KW-0813">Transport</keyword>
<dbReference type="InterPro" id="IPR027417">
    <property type="entry name" value="P-loop_NTPase"/>
</dbReference>
<gene>
    <name evidence="5" type="ORF">EW093_07850</name>
</gene>
<dbReference type="InterPro" id="IPR051782">
    <property type="entry name" value="ABC_Transporter_VariousFunc"/>
</dbReference>
<name>A0A5C1QCG7_9SPIO</name>
<dbReference type="KEGG" id="sper:EW093_07850"/>
<evidence type="ECO:0000256" key="3">
    <source>
        <dbReference type="ARBA" id="ARBA00022840"/>
    </source>
</evidence>
<evidence type="ECO:0000256" key="1">
    <source>
        <dbReference type="ARBA" id="ARBA00022448"/>
    </source>
</evidence>
<keyword evidence="2" id="KW-0547">Nucleotide-binding</keyword>
<keyword evidence="3 5" id="KW-0067">ATP-binding</keyword>
<dbReference type="Pfam" id="PF00005">
    <property type="entry name" value="ABC_tran"/>
    <property type="match status" value="1"/>
</dbReference>
<sequence>MIKAIDLFKSFGPQKALNGFELNLKKGEILGLHGPNGSGKSTFMKIIAGGILKYDGEVLIDKMSPSLITKNKISYLSDNNLFPDGNTVQETIEFYRHFYMDFDMDHFFQILQKLNVNLSMKTKLIELSKGIRQLIRIALCMARDVELYLLDEPLAGIDPIAVEVVIDTLVDSMHEKSTMIIATHEVAIIERILTRVIFIKDGHSCGDYDCEEVRLNEGLSIESKYKEIFSHA</sequence>
<dbReference type="OrthoDB" id="9804819at2"/>
<dbReference type="GO" id="GO:0016887">
    <property type="term" value="F:ATP hydrolysis activity"/>
    <property type="evidence" value="ECO:0007669"/>
    <property type="project" value="InterPro"/>
</dbReference>
<evidence type="ECO:0000256" key="2">
    <source>
        <dbReference type="ARBA" id="ARBA00022741"/>
    </source>
</evidence>